<dbReference type="Gene3D" id="3.30.2350.10">
    <property type="entry name" value="Pseudouridine synthase"/>
    <property type="match status" value="1"/>
</dbReference>
<gene>
    <name evidence="12" type="primary">rluC</name>
    <name evidence="12" type="ORF">LMG31506_04096</name>
</gene>
<dbReference type="PROSITE" id="PS50889">
    <property type="entry name" value="S4"/>
    <property type="match status" value="1"/>
</dbReference>
<evidence type="ECO:0000256" key="7">
    <source>
        <dbReference type="PIRSR" id="PIRSR606225-1"/>
    </source>
</evidence>
<feature type="active site" evidence="7">
    <location>
        <position position="154"/>
    </location>
</feature>
<dbReference type="InterPro" id="IPR036986">
    <property type="entry name" value="S4_RNA-bd_sf"/>
</dbReference>
<comment type="catalytic activity">
    <reaction evidence="9">
        <text>a uridine in RNA = a pseudouridine in RNA</text>
        <dbReference type="Rhea" id="RHEA:48348"/>
        <dbReference type="Rhea" id="RHEA-COMP:12068"/>
        <dbReference type="Rhea" id="RHEA-COMP:12069"/>
        <dbReference type="ChEBI" id="CHEBI:65314"/>
        <dbReference type="ChEBI" id="CHEBI:65315"/>
    </reaction>
</comment>
<dbReference type="Pfam" id="PF01479">
    <property type="entry name" value="S4"/>
    <property type="match status" value="1"/>
</dbReference>
<evidence type="ECO:0000256" key="5">
    <source>
        <dbReference type="ARBA" id="ARBA00022884"/>
    </source>
</evidence>
<comment type="similarity">
    <text evidence="3 9">Belongs to the pseudouridine synthase RluA family.</text>
</comment>
<evidence type="ECO:0000256" key="8">
    <source>
        <dbReference type="PROSITE-ProRule" id="PRU00182"/>
    </source>
</evidence>
<protein>
    <recommendedName>
        <fullName evidence="9">Pseudouridine synthase</fullName>
        <ecNumber evidence="9">5.4.99.-</ecNumber>
    </recommendedName>
</protein>
<dbReference type="GO" id="GO:0160141">
    <property type="term" value="F:23S rRNA pseudouridine(955/2504/2580) synthase activity"/>
    <property type="evidence" value="ECO:0007669"/>
    <property type="project" value="UniProtKB-EC"/>
</dbReference>
<sequence>MNELRHQIETGAKSAPTAPQVAYVTIDEGAEGQRIDNFLLKISKGVPKSHIYRVLRSGEVRVNKGRVDATYRLQIGDVVRIPPMRVAESSQAAGRQPVPAADFPVLFEDAHLLIINKPAGVAVHGGSGVAFGVIEQLRKARPQAKFLELVHRLDRETSGILVLAKKRSALVDLHEQIRGNSMDKRYFACVAGEFPNSRQHVRLPLYKYSTPDGERRVRVQADGLASHTVFSRIEAFPGFTLLEAELKTGRTHQIRVHLAHSGFPIVGDEKYGDFTLNKQLARASARPGIKRMFLHAHKLTFVHPGTGEPLVVAAPLPDECTGFLQQLRSQKNQGAPEQGARHANKESNGQATI</sequence>
<dbReference type="Pfam" id="PF00849">
    <property type="entry name" value="PseudoU_synth_2"/>
    <property type="match status" value="1"/>
</dbReference>
<dbReference type="InterPro" id="IPR006225">
    <property type="entry name" value="PsdUridine_synth_RluC/D"/>
</dbReference>
<keyword evidence="4" id="KW-0698">rRNA processing</keyword>
<evidence type="ECO:0000313" key="13">
    <source>
        <dbReference type="Proteomes" id="UP000672934"/>
    </source>
</evidence>
<dbReference type="Proteomes" id="UP000672934">
    <property type="component" value="Unassembled WGS sequence"/>
</dbReference>
<keyword evidence="6 9" id="KW-0413">Isomerase</keyword>
<evidence type="ECO:0000259" key="11">
    <source>
        <dbReference type="SMART" id="SM00363"/>
    </source>
</evidence>
<dbReference type="SMART" id="SM00363">
    <property type="entry name" value="S4"/>
    <property type="match status" value="1"/>
</dbReference>
<dbReference type="NCBIfam" id="TIGR00005">
    <property type="entry name" value="rluA_subfam"/>
    <property type="match status" value="1"/>
</dbReference>
<evidence type="ECO:0000313" key="12">
    <source>
        <dbReference type="EMBL" id="CAG2149775.1"/>
    </source>
</evidence>
<dbReference type="AlphaFoldDB" id="A0A916IWQ9"/>
<dbReference type="GO" id="GO:0000455">
    <property type="term" value="P:enzyme-directed rRNA pseudouridine synthesis"/>
    <property type="evidence" value="ECO:0007669"/>
    <property type="project" value="TreeGrafter"/>
</dbReference>
<name>A0A916IWQ9_9BURK</name>
<comment type="caution">
    <text evidence="12">The sequence shown here is derived from an EMBL/GenBank/DDBJ whole genome shotgun (WGS) entry which is preliminary data.</text>
</comment>
<comment type="function">
    <text evidence="2">Responsible for synthesis of pseudouridine from uracil at positions 955, 2504 and 2580 in 23S ribosomal RNA.</text>
</comment>
<dbReference type="InterPro" id="IPR006224">
    <property type="entry name" value="PsdUridine_synth_RluA-like_CS"/>
</dbReference>
<dbReference type="InterPro" id="IPR002942">
    <property type="entry name" value="S4_RNA-bd"/>
</dbReference>
<dbReference type="EC" id="5.4.99.-" evidence="9"/>
<proteinExistence type="inferred from homology"/>
<accession>A0A916IWQ9</accession>
<evidence type="ECO:0000256" key="2">
    <source>
        <dbReference type="ARBA" id="ARBA00002876"/>
    </source>
</evidence>
<dbReference type="RefSeq" id="WP_211949109.1">
    <property type="nucleotide sequence ID" value="NZ_CAJPUY010000015.1"/>
</dbReference>
<dbReference type="InterPro" id="IPR050188">
    <property type="entry name" value="RluA_PseudoU_synthase"/>
</dbReference>
<evidence type="ECO:0000256" key="10">
    <source>
        <dbReference type="SAM" id="MobiDB-lite"/>
    </source>
</evidence>
<evidence type="ECO:0000256" key="1">
    <source>
        <dbReference type="ARBA" id="ARBA00000381"/>
    </source>
</evidence>
<dbReference type="CDD" id="cd02869">
    <property type="entry name" value="PseudoU_synth_RluA_like"/>
    <property type="match status" value="1"/>
</dbReference>
<organism evidence="12 13">
    <name type="scientific">Cupriavidus yeoncheonensis</name>
    <dbReference type="NCBI Taxonomy" id="1462994"/>
    <lineage>
        <taxon>Bacteria</taxon>
        <taxon>Pseudomonadati</taxon>
        <taxon>Pseudomonadota</taxon>
        <taxon>Betaproteobacteria</taxon>
        <taxon>Burkholderiales</taxon>
        <taxon>Burkholderiaceae</taxon>
        <taxon>Cupriavidus</taxon>
    </lineage>
</organism>
<feature type="domain" description="RNA-binding S4" evidence="11">
    <location>
        <begin position="33"/>
        <end position="92"/>
    </location>
</feature>
<evidence type="ECO:0000256" key="3">
    <source>
        <dbReference type="ARBA" id="ARBA00010876"/>
    </source>
</evidence>
<comment type="catalytic activity">
    <reaction evidence="1">
        <text>uridine(955/2504/2580) in 23S rRNA = pseudouridine(955/2504/2580) in 23S rRNA</text>
        <dbReference type="Rhea" id="RHEA:42528"/>
        <dbReference type="Rhea" id="RHEA-COMP:10099"/>
        <dbReference type="Rhea" id="RHEA-COMP:10100"/>
        <dbReference type="ChEBI" id="CHEBI:65314"/>
        <dbReference type="ChEBI" id="CHEBI:65315"/>
        <dbReference type="EC" id="5.4.99.24"/>
    </reaction>
</comment>
<dbReference type="SUPFAM" id="SSF55120">
    <property type="entry name" value="Pseudouridine synthase"/>
    <property type="match status" value="1"/>
</dbReference>
<dbReference type="Gene3D" id="3.10.290.10">
    <property type="entry name" value="RNA-binding S4 domain"/>
    <property type="match status" value="1"/>
</dbReference>
<evidence type="ECO:0000256" key="9">
    <source>
        <dbReference type="RuleBase" id="RU362028"/>
    </source>
</evidence>
<dbReference type="SUPFAM" id="SSF55174">
    <property type="entry name" value="Alpha-L RNA-binding motif"/>
    <property type="match status" value="1"/>
</dbReference>
<dbReference type="EMBL" id="CAJPUY010000015">
    <property type="protein sequence ID" value="CAG2149775.1"/>
    <property type="molecule type" value="Genomic_DNA"/>
</dbReference>
<dbReference type="GO" id="GO:0003723">
    <property type="term" value="F:RNA binding"/>
    <property type="evidence" value="ECO:0007669"/>
    <property type="project" value="UniProtKB-KW"/>
</dbReference>
<feature type="region of interest" description="Disordered" evidence="10">
    <location>
        <begin position="330"/>
        <end position="353"/>
    </location>
</feature>
<dbReference type="CDD" id="cd00165">
    <property type="entry name" value="S4"/>
    <property type="match status" value="1"/>
</dbReference>
<dbReference type="PROSITE" id="PS01129">
    <property type="entry name" value="PSI_RLU"/>
    <property type="match status" value="1"/>
</dbReference>
<reference evidence="12" key="1">
    <citation type="submission" date="2021-03" db="EMBL/GenBank/DDBJ databases">
        <authorList>
            <person name="Peeters C."/>
        </authorList>
    </citation>
    <scope>NUCLEOTIDE SEQUENCE</scope>
    <source>
        <strain evidence="12">LMG 31506</strain>
    </source>
</reference>
<dbReference type="PANTHER" id="PTHR21600">
    <property type="entry name" value="MITOCHONDRIAL RNA PSEUDOURIDINE SYNTHASE"/>
    <property type="match status" value="1"/>
</dbReference>
<dbReference type="PANTHER" id="PTHR21600:SF92">
    <property type="entry name" value="RIBOSOMAL LARGE SUBUNIT PSEUDOURIDINE SYNTHASE C"/>
    <property type="match status" value="1"/>
</dbReference>
<evidence type="ECO:0000256" key="6">
    <source>
        <dbReference type="ARBA" id="ARBA00023235"/>
    </source>
</evidence>
<dbReference type="InterPro" id="IPR006145">
    <property type="entry name" value="PsdUridine_synth_RsuA/RluA"/>
</dbReference>
<keyword evidence="5 8" id="KW-0694">RNA-binding</keyword>
<keyword evidence="13" id="KW-1185">Reference proteome</keyword>
<dbReference type="InterPro" id="IPR020103">
    <property type="entry name" value="PsdUridine_synth_cat_dom_sf"/>
</dbReference>
<evidence type="ECO:0000256" key="4">
    <source>
        <dbReference type="ARBA" id="ARBA00022552"/>
    </source>
</evidence>